<comment type="subcellular location">
    <subcellularLocation>
        <location evidence="2">Membrane</location>
        <topology evidence="2">Single-pass membrane protein</topology>
    </subcellularLocation>
</comment>
<evidence type="ECO:0000256" key="7">
    <source>
        <dbReference type="ARBA" id="ARBA00022723"/>
    </source>
</evidence>
<dbReference type="FunFam" id="3.30.40.10:FF:000503">
    <property type="entry name" value="RING-H2 finger protein ATL7"/>
    <property type="match status" value="1"/>
</dbReference>
<keyword evidence="11 16" id="KW-1133">Transmembrane helix</keyword>
<dbReference type="Pfam" id="PF13639">
    <property type="entry name" value="zf-RING_2"/>
    <property type="match status" value="1"/>
</dbReference>
<dbReference type="CDD" id="cd16461">
    <property type="entry name" value="RING-H2_EL5-like"/>
    <property type="match status" value="1"/>
</dbReference>
<dbReference type="OrthoDB" id="8062037at2759"/>
<evidence type="ECO:0000256" key="4">
    <source>
        <dbReference type="ARBA" id="ARBA00012483"/>
    </source>
</evidence>
<proteinExistence type="inferred from homology"/>
<dbReference type="PANTHER" id="PTHR46913">
    <property type="entry name" value="RING-H2 FINGER PROTEIN ATL16"/>
    <property type="match status" value="1"/>
</dbReference>
<protein>
    <recommendedName>
        <fullName evidence="4">RING-type E3 ubiquitin transferase</fullName>
        <ecNumber evidence="4">2.3.2.27</ecNumber>
    </recommendedName>
</protein>
<dbReference type="SUPFAM" id="SSF57850">
    <property type="entry name" value="RING/U-box"/>
    <property type="match status" value="1"/>
</dbReference>
<organism evidence="18 19">
    <name type="scientific">Morella rubra</name>
    <name type="common">Chinese bayberry</name>
    <dbReference type="NCBI Taxonomy" id="262757"/>
    <lineage>
        <taxon>Eukaryota</taxon>
        <taxon>Viridiplantae</taxon>
        <taxon>Streptophyta</taxon>
        <taxon>Embryophyta</taxon>
        <taxon>Tracheophyta</taxon>
        <taxon>Spermatophyta</taxon>
        <taxon>Magnoliopsida</taxon>
        <taxon>eudicotyledons</taxon>
        <taxon>Gunneridae</taxon>
        <taxon>Pentapetalae</taxon>
        <taxon>rosids</taxon>
        <taxon>fabids</taxon>
        <taxon>Fagales</taxon>
        <taxon>Myricaceae</taxon>
        <taxon>Morella</taxon>
    </lineage>
</organism>
<evidence type="ECO:0000256" key="3">
    <source>
        <dbReference type="ARBA" id="ARBA00004906"/>
    </source>
</evidence>
<dbReference type="EMBL" id="RXIC02000024">
    <property type="protein sequence ID" value="KAB1210993.1"/>
    <property type="molecule type" value="Genomic_DNA"/>
</dbReference>
<evidence type="ECO:0000256" key="12">
    <source>
        <dbReference type="ARBA" id="ARBA00023136"/>
    </source>
</evidence>
<name>A0A6A1VE15_9ROSI</name>
<evidence type="ECO:0000256" key="9">
    <source>
        <dbReference type="ARBA" id="ARBA00022786"/>
    </source>
</evidence>
<keyword evidence="5" id="KW-0808">Transferase</keyword>
<evidence type="ECO:0000256" key="8">
    <source>
        <dbReference type="ARBA" id="ARBA00022771"/>
    </source>
</evidence>
<feature type="domain" description="RING-type" evidence="17">
    <location>
        <begin position="100"/>
        <end position="142"/>
    </location>
</feature>
<evidence type="ECO:0000256" key="10">
    <source>
        <dbReference type="ARBA" id="ARBA00022833"/>
    </source>
</evidence>
<dbReference type="InterPro" id="IPR001841">
    <property type="entry name" value="Znf_RING"/>
</dbReference>
<dbReference type="GO" id="GO:0008270">
    <property type="term" value="F:zinc ion binding"/>
    <property type="evidence" value="ECO:0007669"/>
    <property type="project" value="UniProtKB-KW"/>
</dbReference>
<evidence type="ECO:0000256" key="1">
    <source>
        <dbReference type="ARBA" id="ARBA00000900"/>
    </source>
</evidence>
<accession>A0A6A1VE15</accession>
<keyword evidence="19" id="KW-1185">Reference proteome</keyword>
<comment type="catalytic activity">
    <reaction evidence="1">
        <text>S-ubiquitinyl-[E2 ubiquitin-conjugating enzyme]-L-cysteine + [acceptor protein]-L-lysine = [E2 ubiquitin-conjugating enzyme]-L-cysteine + N(6)-ubiquitinyl-[acceptor protein]-L-lysine.</text>
        <dbReference type="EC" id="2.3.2.27"/>
    </reaction>
</comment>
<keyword evidence="6 16" id="KW-0812">Transmembrane</keyword>
<evidence type="ECO:0000256" key="11">
    <source>
        <dbReference type="ARBA" id="ARBA00022989"/>
    </source>
</evidence>
<comment type="similarity">
    <text evidence="13">Belongs to the RING-type zinc finger family. ATL subfamily.</text>
</comment>
<dbReference type="GO" id="GO:0016567">
    <property type="term" value="P:protein ubiquitination"/>
    <property type="evidence" value="ECO:0007669"/>
    <property type="project" value="InterPro"/>
</dbReference>
<dbReference type="InterPro" id="IPR044600">
    <property type="entry name" value="ATL1/ATL16-like"/>
</dbReference>
<dbReference type="PANTHER" id="PTHR46913:SF23">
    <property type="entry name" value="E3 UBIQUITIN-PROTEIN LIGASE RHA4A-RELATED"/>
    <property type="match status" value="1"/>
</dbReference>
<comment type="caution">
    <text evidence="18">The sequence shown here is derived from an EMBL/GenBank/DDBJ whole genome shotgun (WGS) entry which is preliminary data.</text>
</comment>
<feature type="compositionally biased region" description="Polar residues" evidence="15">
    <location>
        <begin position="176"/>
        <end position="187"/>
    </location>
</feature>
<dbReference type="PROSITE" id="PS50089">
    <property type="entry name" value="ZF_RING_2"/>
    <property type="match status" value="1"/>
</dbReference>
<keyword evidence="7" id="KW-0479">Metal-binding</keyword>
<reference evidence="18 19" key="1">
    <citation type="journal article" date="2019" name="Plant Biotechnol. J.">
        <title>The red bayberry genome and genetic basis of sex determination.</title>
        <authorList>
            <person name="Jia H.M."/>
            <person name="Jia H.J."/>
            <person name="Cai Q.L."/>
            <person name="Wang Y."/>
            <person name="Zhao H.B."/>
            <person name="Yang W.F."/>
            <person name="Wang G.Y."/>
            <person name="Li Y.H."/>
            <person name="Zhan D.L."/>
            <person name="Shen Y.T."/>
            <person name="Niu Q.F."/>
            <person name="Chang L."/>
            <person name="Qiu J."/>
            <person name="Zhao L."/>
            <person name="Xie H.B."/>
            <person name="Fu W.Y."/>
            <person name="Jin J."/>
            <person name="Li X.W."/>
            <person name="Jiao Y."/>
            <person name="Zhou C.C."/>
            <person name="Tu T."/>
            <person name="Chai C.Y."/>
            <person name="Gao J.L."/>
            <person name="Fan L.J."/>
            <person name="van de Weg E."/>
            <person name="Wang J.Y."/>
            <person name="Gao Z.S."/>
        </authorList>
    </citation>
    <scope>NUCLEOTIDE SEQUENCE [LARGE SCALE GENOMIC DNA]</scope>
    <source>
        <tissue evidence="18">Leaves</tissue>
    </source>
</reference>
<dbReference type="InterPro" id="IPR013083">
    <property type="entry name" value="Znf_RING/FYVE/PHD"/>
</dbReference>
<dbReference type="Gene3D" id="3.30.40.10">
    <property type="entry name" value="Zinc/RING finger domain, C3HC4 (zinc finger)"/>
    <property type="match status" value="1"/>
</dbReference>
<gene>
    <name evidence="18" type="ORF">CJ030_MR6G019616</name>
</gene>
<keyword evidence="10" id="KW-0862">Zinc</keyword>
<comment type="pathway">
    <text evidence="3">Protein modification; protein ubiquitination.</text>
</comment>
<evidence type="ECO:0000259" key="17">
    <source>
        <dbReference type="PROSITE" id="PS50089"/>
    </source>
</evidence>
<dbReference type="GO" id="GO:0061630">
    <property type="term" value="F:ubiquitin protein ligase activity"/>
    <property type="evidence" value="ECO:0007669"/>
    <property type="project" value="UniProtKB-EC"/>
</dbReference>
<dbReference type="SMART" id="SM00184">
    <property type="entry name" value="RING"/>
    <property type="match status" value="1"/>
</dbReference>
<keyword evidence="8 14" id="KW-0863">Zinc-finger</keyword>
<evidence type="ECO:0000256" key="13">
    <source>
        <dbReference type="ARBA" id="ARBA00024209"/>
    </source>
</evidence>
<evidence type="ECO:0000313" key="18">
    <source>
        <dbReference type="EMBL" id="KAB1210993.1"/>
    </source>
</evidence>
<evidence type="ECO:0000313" key="19">
    <source>
        <dbReference type="Proteomes" id="UP000516437"/>
    </source>
</evidence>
<evidence type="ECO:0000256" key="2">
    <source>
        <dbReference type="ARBA" id="ARBA00004167"/>
    </source>
</evidence>
<evidence type="ECO:0000256" key="6">
    <source>
        <dbReference type="ARBA" id="ARBA00022692"/>
    </source>
</evidence>
<dbReference type="AlphaFoldDB" id="A0A6A1VE15"/>
<sequence length="242" mass="27575">MMSYTHSEPPCSFTTRATTAQKLYQAFIISIPVSSAFVILLFFYLCYLRRQRADWSSLRMRASYATNDISRSELGLQKEIREMLPIIVYKQSFSIRDTQCSVCLADYQAEDRLQHIPTCGHAFHMDCIDNWLTTHTTCPLCRLSLLSVAKASTELPRLHVETSQENSVAVNRDDPSIQQRPQASEETQAVHLSESRHEEERILQKHPVGDASSDCVDYEREHRGSMKDVGLHESNDGFSGNL</sequence>
<dbReference type="Proteomes" id="UP000516437">
    <property type="component" value="Chromosome 6"/>
</dbReference>
<dbReference type="EC" id="2.3.2.27" evidence="4"/>
<evidence type="ECO:0000256" key="5">
    <source>
        <dbReference type="ARBA" id="ARBA00022679"/>
    </source>
</evidence>
<evidence type="ECO:0000256" key="14">
    <source>
        <dbReference type="PROSITE-ProRule" id="PRU00175"/>
    </source>
</evidence>
<evidence type="ECO:0000256" key="16">
    <source>
        <dbReference type="SAM" id="Phobius"/>
    </source>
</evidence>
<keyword evidence="9" id="KW-0833">Ubl conjugation pathway</keyword>
<keyword evidence="12 16" id="KW-0472">Membrane</keyword>
<feature type="region of interest" description="Disordered" evidence="15">
    <location>
        <begin position="160"/>
        <end position="242"/>
    </location>
</feature>
<evidence type="ECO:0000256" key="15">
    <source>
        <dbReference type="SAM" id="MobiDB-lite"/>
    </source>
</evidence>
<feature type="compositionally biased region" description="Basic and acidic residues" evidence="15">
    <location>
        <begin position="217"/>
        <end position="235"/>
    </location>
</feature>
<dbReference type="GO" id="GO:0016020">
    <property type="term" value="C:membrane"/>
    <property type="evidence" value="ECO:0007669"/>
    <property type="project" value="UniProtKB-SubCell"/>
</dbReference>
<feature type="compositionally biased region" description="Basic and acidic residues" evidence="15">
    <location>
        <begin position="193"/>
        <end position="203"/>
    </location>
</feature>
<feature type="transmembrane region" description="Helical" evidence="16">
    <location>
        <begin position="23"/>
        <end position="47"/>
    </location>
</feature>